<protein>
    <submittedName>
        <fullName evidence="2">DEK_C domain-containing protein</fullName>
    </submittedName>
</protein>
<evidence type="ECO:0000313" key="2">
    <source>
        <dbReference type="WBParaSite" id="RSKR_0000386300.1"/>
    </source>
</evidence>
<organism evidence="1 2">
    <name type="scientific">Rhabditophanes sp. KR3021</name>
    <dbReference type="NCBI Taxonomy" id="114890"/>
    <lineage>
        <taxon>Eukaryota</taxon>
        <taxon>Metazoa</taxon>
        <taxon>Ecdysozoa</taxon>
        <taxon>Nematoda</taxon>
        <taxon>Chromadorea</taxon>
        <taxon>Rhabditida</taxon>
        <taxon>Tylenchina</taxon>
        <taxon>Panagrolaimomorpha</taxon>
        <taxon>Strongyloidoidea</taxon>
        <taxon>Alloionematidae</taxon>
        <taxon>Rhabditophanes</taxon>
    </lineage>
</organism>
<sequence>MAENLFDSFSFNLWHNHLRGRAVEEDEKKEIKKQLKKIAARLDGERDLRLQLGGINDVDIARLLHYLKFNEIRETEEAFEDDSGTSNWERRKTLQNFKIKLDDLNINEILAILNMRSQKKTSSISSTLDVKTLKWKHNKRLVSDDDAKGKISDVGGNSKLRKMADPTNELKFRYNKPTVVKPNKNENDDSQGNENDMASSIVDLQNKLKFKYNKSVKGEMNLDEKKDGEHSF</sequence>
<dbReference type="WBParaSite" id="RSKR_0000386300.1">
    <property type="protein sequence ID" value="RSKR_0000386300.1"/>
    <property type="gene ID" value="RSKR_0000386300"/>
</dbReference>
<accession>A0AC35TSA7</accession>
<evidence type="ECO:0000313" key="1">
    <source>
        <dbReference type="Proteomes" id="UP000095286"/>
    </source>
</evidence>
<name>A0AC35TSA7_9BILA</name>
<reference evidence="2" key="1">
    <citation type="submission" date="2016-11" db="UniProtKB">
        <authorList>
            <consortium name="WormBaseParasite"/>
        </authorList>
    </citation>
    <scope>IDENTIFICATION</scope>
    <source>
        <strain evidence="2">KR3021</strain>
    </source>
</reference>
<proteinExistence type="predicted"/>
<dbReference type="Proteomes" id="UP000095286">
    <property type="component" value="Unplaced"/>
</dbReference>